<dbReference type="CDD" id="cd14809">
    <property type="entry name" value="bZIP_AUREO-like"/>
    <property type="match status" value="1"/>
</dbReference>
<keyword evidence="1" id="KW-0175">Coiled coil</keyword>
<feature type="region of interest" description="Disordered" evidence="2">
    <location>
        <begin position="289"/>
        <end position="326"/>
    </location>
</feature>
<feature type="compositionally biased region" description="Low complexity" evidence="2">
    <location>
        <begin position="560"/>
        <end position="571"/>
    </location>
</feature>
<feature type="region of interest" description="Disordered" evidence="2">
    <location>
        <begin position="203"/>
        <end position="222"/>
    </location>
</feature>
<accession>A0A6S8PHV9</accession>
<evidence type="ECO:0000256" key="2">
    <source>
        <dbReference type="SAM" id="MobiDB-lite"/>
    </source>
</evidence>
<feature type="compositionally biased region" description="Basic and acidic residues" evidence="2">
    <location>
        <begin position="104"/>
        <end position="116"/>
    </location>
</feature>
<evidence type="ECO:0000256" key="1">
    <source>
        <dbReference type="SAM" id="Coils"/>
    </source>
</evidence>
<feature type="compositionally biased region" description="Basic and acidic residues" evidence="2">
    <location>
        <begin position="573"/>
        <end position="595"/>
    </location>
</feature>
<dbReference type="EMBL" id="HBIM01024632">
    <property type="protein sequence ID" value="CAE0421634.1"/>
    <property type="molecule type" value="Transcribed_RNA"/>
</dbReference>
<dbReference type="AlphaFoldDB" id="A0A6S8PHV9"/>
<feature type="compositionally biased region" description="Basic residues" evidence="2">
    <location>
        <begin position="134"/>
        <end position="149"/>
    </location>
</feature>
<dbReference type="GO" id="GO:0003700">
    <property type="term" value="F:DNA-binding transcription factor activity"/>
    <property type="evidence" value="ECO:0007669"/>
    <property type="project" value="InterPro"/>
</dbReference>
<sequence>MTFADWSAEESHHHPVSLPTIVSTTDLFDGELFGDELIDIYNSSVADGTHDIILPEAKDDKEVDEDHPGTKMAVAAAAIDDGLGAFRPSTSFNDLTTLLPPEGAEAKPAADPEKPAAKSTKKRGIQHNVEVPAAKRKAAAPRGNRRPSTKKVTAATAVVKTEPTPEPEMSVAPTPTVIICSEPKTEDDTPNPLVPEAAVSSGMANGEQVGSGDGDEPSKTPTEADFKSIAQAAVSNLIMSVSTTAKSVEEASTTPTDNSPVDTSTAHIKALTGNNWVAACSSNASTVSAENSASDAKGNNRVRRQNLTADERAQQNRDRNREHARNTRLRKKAYVEELKRTLTELVAQRDAAEAEKRQVAQRELEQREVRFRVTEEFLKLKGRNEPNAARWSAILEDGFALTVPRMEFYKQADGEKTNSEITFKGVAKAMEDTKNFTAFLQTLSGGNNTTAMQFHCDRKNFFMDGCNAFLQWNATMPAAEQVSLTGVIRCVFSPASNKLISANFTFDSGSLLSQIRSKSNPEHGHEDSAAQAAANEADAILDSLQMPRLNTIVPSNVVAVVPPSSESTASEGSLDKGDSCDESLGDHPSEKHEDVSSEGMTTRRIRRSE</sequence>
<evidence type="ECO:0000313" key="4">
    <source>
        <dbReference type="EMBL" id="CAE0421633.1"/>
    </source>
</evidence>
<evidence type="ECO:0000313" key="5">
    <source>
        <dbReference type="EMBL" id="CAE0421634.1"/>
    </source>
</evidence>
<name>A0A6S8PHV9_9STRA</name>
<feature type="domain" description="BZIP" evidence="3">
    <location>
        <begin position="310"/>
        <end position="366"/>
    </location>
</feature>
<feature type="compositionally biased region" description="Basic and acidic residues" evidence="2">
    <location>
        <begin position="309"/>
        <end position="325"/>
    </location>
</feature>
<reference evidence="4" key="1">
    <citation type="submission" date="2021-01" db="EMBL/GenBank/DDBJ databases">
        <authorList>
            <person name="Corre E."/>
            <person name="Pelletier E."/>
            <person name="Niang G."/>
            <person name="Scheremetjew M."/>
            <person name="Finn R."/>
            <person name="Kale V."/>
            <person name="Holt S."/>
            <person name="Cochrane G."/>
            <person name="Meng A."/>
            <person name="Brown T."/>
            <person name="Cohen L."/>
        </authorList>
    </citation>
    <scope>NUCLEOTIDE SEQUENCE</scope>
    <source>
        <strain evidence="4">CCMP127</strain>
    </source>
</reference>
<protein>
    <recommendedName>
        <fullName evidence="3">BZIP domain-containing protein</fullName>
    </recommendedName>
</protein>
<feature type="region of interest" description="Disordered" evidence="2">
    <location>
        <begin position="560"/>
        <end position="609"/>
    </location>
</feature>
<organism evidence="4">
    <name type="scientific">Amphora coffeiformis</name>
    <dbReference type="NCBI Taxonomy" id="265554"/>
    <lineage>
        <taxon>Eukaryota</taxon>
        <taxon>Sar</taxon>
        <taxon>Stramenopiles</taxon>
        <taxon>Ochrophyta</taxon>
        <taxon>Bacillariophyta</taxon>
        <taxon>Bacillariophyceae</taxon>
        <taxon>Bacillariophycidae</taxon>
        <taxon>Thalassiophysales</taxon>
        <taxon>Catenulaceae</taxon>
        <taxon>Amphora</taxon>
    </lineage>
</organism>
<dbReference type="EMBL" id="HBIM01024631">
    <property type="protein sequence ID" value="CAE0421633.1"/>
    <property type="molecule type" value="Transcribed_RNA"/>
</dbReference>
<gene>
    <name evidence="4" type="ORF">ACOF00016_LOCUS18270</name>
    <name evidence="5" type="ORF">ACOF00016_LOCUS18271</name>
</gene>
<dbReference type="PROSITE" id="PS50217">
    <property type="entry name" value="BZIP"/>
    <property type="match status" value="1"/>
</dbReference>
<proteinExistence type="predicted"/>
<evidence type="ECO:0000259" key="3">
    <source>
        <dbReference type="PROSITE" id="PS50217"/>
    </source>
</evidence>
<feature type="coiled-coil region" evidence="1">
    <location>
        <begin position="335"/>
        <end position="362"/>
    </location>
</feature>
<feature type="region of interest" description="Disordered" evidence="2">
    <location>
        <begin position="101"/>
        <end position="155"/>
    </location>
</feature>
<dbReference type="InterPro" id="IPR004827">
    <property type="entry name" value="bZIP"/>
</dbReference>